<sequence length="272" mass="31115">MNEHDTKKERGTKNEHGAMSEHGMTSEHGTMSERDAMHEHDTAIRAELEGFIHTREFSCLGARAALKRQAITHRHYRRMGDEASAEENHRDLVDYVNTVRPLLSAQSFRTFVATFDEPGTVDERTYEELIWQHLQCMHDIDSRTYGLDAGASSDPGRPNFGFHTGGHAFFIVGMHPGSSRASRRFTTSAIAFNSLAQFMHLGENFYSMQGAIRRREAKNNGSVNPSFTEYEYEEPARHFSGRFTEEDWKCPYISRHEPAAEDFTEGLLQHKR</sequence>
<dbReference type="EMBL" id="CP109106">
    <property type="protein sequence ID" value="WSB68445.1"/>
    <property type="molecule type" value="Genomic_DNA"/>
</dbReference>
<organism evidence="2 3">
    <name type="scientific">Streptomyces decoyicus</name>
    <dbReference type="NCBI Taxonomy" id="249567"/>
    <lineage>
        <taxon>Bacteria</taxon>
        <taxon>Bacillati</taxon>
        <taxon>Actinomycetota</taxon>
        <taxon>Actinomycetes</taxon>
        <taxon>Kitasatosporales</taxon>
        <taxon>Streptomycetaceae</taxon>
        <taxon>Streptomyces</taxon>
    </lineage>
</organism>
<evidence type="ECO:0000313" key="3">
    <source>
        <dbReference type="Proteomes" id="UP001344251"/>
    </source>
</evidence>
<dbReference type="InterPro" id="IPR014988">
    <property type="entry name" value="Uncharacterised_YqcI/YcgG"/>
</dbReference>
<accession>A0ABZ1FDK3</accession>
<dbReference type="PANTHER" id="PTHR40045:SF1">
    <property type="entry name" value="YQCI_YCGG FAMILY PROTEIN"/>
    <property type="match status" value="1"/>
</dbReference>
<dbReference type="Proteomes" id="UP001344251">
    <property type="component" value="Chromosome"/>
</dbReference>
<reference evidence="2 3" key="1">
    <citation type="submission" date="2022-10" db="EMBL/GenBank/DDBJ databases">
        <title>The complete genomes of actinobacterial strains from the NBC collection.</title>
        <authorList>
            <person name="Joergensen T.S."/>
            <person name="Alvarez Arevalo M."/>
            <person name="Sterndorff E.B."/>
            <person name="Faurdal D."/>
            <person name="Vuksanovic O."/>
            <person name="Mourched A.-S."/>
            <person name="Charusanti P."/>
            <person name="Shaw S."/>
            <person name="Blin K."/>
            <person name="Weber T."/>
        </authorList>
    </citation>
    <scope>NUCLEOTIDE SEQUENCE [LARGE SCALE GENOMIC DNA]</scope>
    <source>
        <strain evidence="2 3">NBC 01774</strain>
    </source>
</reference>
<proteinExistence type="predicted"/>
<name>A0ABZ1FDK3_9ACTN</name>
<feature type="region of interest" description="Disordered" evidence="1">
    <location>
        <begin position="1"/>
        <end position="26"/>
    </location>
</feature>
<gene>
    <name evidence="2" type="ORF">OG863_11030</name>
</gene>
<evidence type="ECO:0000256" key="1">
    <source>
        <dbReference type="SAM" id="MobiDB-lite"/>
    </source>
</evidence>
<keyword evidence="3" id="KW-1185">Reference proteome</keyword>
<feature type="compositionally biased region" description="Basic and acidic residues" evidence="1">
    <location>
        <begin position="1"/>
        <end position="19"/>
    </location>
</feature>
<protein>
    <submittedName>
        <fullName evidence="2">YqcI/YcgG family protein</fullName>
    </submittedName>
</protein>
<dbReference type="Pfam" id="PF08892">
    <property type="entry name" value="YqcI_YcgG"/>
    <property type="match status" value="1"/>
</dbReference>
<dbReference type="RefSeq" id="WP_326617931.1">
    <property type="nucleotide sequence ID" value="NZ_CP109106.1"/>
</dbReference>
<dbReference type="PANTHER" id="PTHR40045">
    <property type="entry name" value="YCGG FAMILY PROTEIN"/>
    <property type="match status" value="1"/>
</dbReference>
<evidence type="ECO:0000313" key="2">
    <source>
        <dbReference type="EMBL" id="WSB68445.1"/>
    </source>
</evidence>
<dbReference type="NCBIfam" id="NF041366">
    <property type="entry name" value="GntA_guanitoxin"/>
    <property type="match status" value="1"/>
</dbReference>